<evidence type="ECO:0000313" key="9">
    <source>
        <dbReference type="EMBL" id="AHE38867.1"/>
    </source>
</evidence>
<geneLocation type="plasmid" evidence="9">
    <name>pFRL3</name>
</geneLocation>
<protein>
    <recommendedName>
        <fullName evidence="3">tryptophan synthase</fullName>
        <ecNumber evidence="3">4.2.1.20</ecNumber>
    </recommendedName>
</protein>
<evidence type="ECO:0000256" key="7">
    <source>
        <dbReference type="ARBA" id="ARBA00023239"/>
    </source>
</evidence>
<keyword evidence="6" id="KW-0057">Aromatic amino acid biosynthesis</keyword>
<dbReference type="InterPro" id="IPR002028">
    <property type="entry name" value="Trp_synthase_suA"/>
</dbReference>
<dbReference type="AlphaFoldDB" id="V9Z2U5"/>
<organism evidence="9">
    <name type="scientific">Streptomyces sp. FR1</name>
    <dbReference type="NCBI Taxonomy" id="349971"/>
    <lineage>
        <taxon>Bacteria</taxon>
        <taxon>Bacillati</taxon>
        <taxon>Actinomycetota</taxon>
        <taxon>Actinomycetes</taxon>
        <taxon>Kitasatosporales</taxon>
        <taxon>Streptomycetaceae</taxon>
        <taxon>Streptomyces</taxon>
    </lineage>
</organism>
<dbReference type="EC" id="4.2.1.20" evidence="3"/>
<keyword evidence="5" id="KW-0822">Tryptophan biosynthesis</keyword>
<keyword evidence="4" id="KW-0028">Amino-acid biosynthesis</keyword>
<dbReference type="PANTHER" id="PTHR43406:SF1">
    <property type="entry name" value="TRYPTOPHAN SYNTHASE ALPHA CHAIN, CHLOROPLASTIC"/>
    <property type="match status" value="1"/>
</dbReference>
<dbReference type="EMBL" id="KF602048">
    <property type="protein sequence ID" value="AHE38867.1"/>
    <property type="molecule type" value="Genomic_DNA"/>
</dbReference>
<evidence type="ECO:0000256" key="6">
    <source>
        <dbReference type="ARBA" id="ARBA00023141"/>
    </source>
</evidence>
<evidence type="ECO:0000256" key="4">
    <source>
        <dbReference type="ARBA" id="ARBA00022605"/>
    </source>
</evidence>
<evidence type="ECO:0000256" key="2">
    <source>
        <dbReference type="ARBA" id="ARBA00011270"/>
    </source>
</evidence>
<reference evidence="9" key="1">
    <citation type="submission" date="2013-09" db="EMBL/GenBank/DDBJ databases">
        <title>Complete nucleotide sequence of Streptomyces linear plasmid pFRL3.</title>
        <authorList>
            <person name="Chen Z."/>
            <person name="Fang P."/>
            <person name="Qin Z."/>
        </authorList>
    </citation>
    <scope>NUCLEOTIDE SEQUENCE</scope>
    <source>
        <plasmid evidence="9">pFRL3</plasmid>
    </source>
</reference>
<dbReference type="InterPro" id="IPR011060">
    <property type="entry name" value="RibuloseP-bd_barrel"/>
</dbReference>
<dbReference type="UniPathway" id="UPA00035">
    <property type="reaction ID" value="UER00044"/>
</dbReference>
<evidence type="ECO:0000256" key="1">
    <source>
        <dbReference type="ARBA" id="ARBA00004733"/>
    </source>
</evidence>
<proteinExistence type="predicted"/>
<dbReference type="SUPFAM" id="SSF51366">
    <property type="entry name" value="Ribulose-phoshate binding barrel"/>
    <property type="match status" value="1"/>
</dbReference>
<dbReference type="PANTHER" id="PTHR43406">
    <property type="entry name" value="TRYPTOPHAN SYNTHASE, ALPHA CHAIN"/>
    <property type="match status" value="1"/>
</dbReference>
<evidence type="ECO:0000256" key="8">
    <source>
        <dbReference type="ARBA" id="ARBA00049047"/>
    </source>
</evidence>
<accession>V9Z2U5</accession>
<evidence type="ECO:0000256" key="5">
    <source>
        <dbReference type="ARBA" id="ARBA00022822"/>
    </source>
</evidence>
<sequence>MSALTPAAAWLTQRLTQHAPQLGVFLPAGFPSTGDDSTALRLFADRGAGVLEVGIPYHEPVFDGPLITAAYQQALRQGTGVLDALRTVNRVAATTEASVVVMAYWASVRDWGPDYAKEVQMSHP</sequence>
<dbReference type="Gene3D" id="3.20.20.70">
    <property type="entry name" value="Aldolase class I"/>
    <property type="match status" value="1"/>
</dbReference>
<keyword evidence="7" id="KW-0456">Lyase</keyword>
<dbReference type="GO" id="GO:0004834">
    <property type="term" value="F:tryptophan synthase activity"/>
    <property type="evidence" value="ECO:0007669"/>
    <property type="project" value="UniProtKB-EC"/>
</dbReference>
<dbReference type="RefSeq" id="WP_024126248.1">
    <property type="nucleotide sequence ID" value="NC_023283.1"/>
</dbReference>
<comment type="subunit">
    <text evidence="2">Tetramer of two alpha and two beta chains.</text>
</comment>
<dbReference type="Pfam" id="PF00290">
    <property type="entry name" value="Trp_syntA"/>
    <property type="match status" value="1"/>
</dbReference>
<gene>
    <name evidence="9" type="ORF">pFRL3_90</name>
</gene>
<dbReference type="GO" id="GO:0005829">
    <property type="term" value="C:cytosol"/>
    <property type="evidence" value="ECO:0007669"/>
    <property type="project" value="TreeGrafter"/>
</dbReference>
<evidence type="ECO:0000256" key="3">
    <source>
        <dbReference type="ARBA" id="ARBA00012043"/>
    </source>
</evidence>
<comment type="catalytic activity">
    <reaction evidence="8">
        <text>(1S,2R)-1-C-(indol-3-yl)glycerol 3-phosphate + L-serine = D-glyceraldehyde 3-phosphate + L-tryptophan + H2O</text>
        <dbReference type="Rhea" id="RHEA:10532"/>
        <dbReference type="ChEBI" id="CHEBI:15377"/>
        <dbReference type="ChEBI" id="CHEBI:33384"/>
        <dbReference type="ChEBI" id="CHEBI:57912"/>
        <dbReference type="ChEBI" id="CHEBI:58866"/>
        <dbReference type="ChEBI" id="CHEBI:59776"/>
        <dbReference type="EC" id="4.2.1.20"/>
    </reaction>
</comment>
<dbReference type="InterPro" id="IPR013785">
    <property type="entry name" value="Aldolase_TIM"/>
</dbReference>
<name>V9Z2U5_9ACTN</name>
<keyword evidence="9" id="KW-0614">Plasmid</keyword>
<comment type="pathway">
    <text evidence="1">Amino-acid biosynthesis; L-tryptophan biosynthesis; L-tryptophan from chorismate: step 5/5.</text>
</comment>